<sequence length="411" mass="46734">MSFSKSKGPNKGGARRHENNRIYAHPLPLIFSDPSSSRTRSILGLLGLSRSQVINPHCEGYYDPSTRSVWVVNQRDSEILWRRGFFGKGNLSRSEPSWFVRQVKDRKSRQVDSGANKMTSEEIREKRRADRKQFKLDRAAAIAKVAAEAETIFETEGRVVVPALFGPEIPSGATWKPKTAESEPALEQESGDPENAESKGEDGGEEEEEPLEDMEHLQLTLSEAFFLAWNFDCLAILDPETACLDEPLSLPEIWITFQQIHLAPPIPTLPTPELQLDNPFLIHYAVYHHYRSLGWVVKNGLKFCVDYLLYKRGPVFTHAEFAVVVCPVYEDPQDQEVSVTNLQNASPFTWSWLSTINRANSQVMKTLILTYVTIPARSRLSREMLNTPACFAHYSVREVIVRRFIPARMRD</sequence>
<organism evidence="1 2">
    <name type="scientific">Lentinula aff. lateritia</name>
    <dbReference type="NCBI Taxonomy" id="2804960"/>
    <lineage>
        <taxon>Eukaryota</taxon>
        <taxon>Fungi</taxon>
        <taxon>Dikarya</taxon>
        <taxon>Basidiomycota</taxon>
        <taxon>Agaricomycotina</taxon>
        <taxon>Agaricomycetes</taxon>
        <taxon>Agaricomycetidae</taxon>
        <taxon>Agaricales</taxon>
        <taxon>Marasmiineae</taxon>
        <taxon>Omphalotaceae</taxon>
        <taxon>Lentinula</taxon>
    </lineage>
</organism>
<keyword evidence="2" id="KW-1185">Reference proteome</keyword>
<name>A0ACC1TUD8_9AGAR</name>
<protein>
    <submittedName>
        <fullName evidence="1">Uncharacterized protein</fullName>
    </submittedName>
</protein>
<dbReference type="Proteomes" id="UP001163835">
    <property type="component" value="Unassembled WGS sequence"/>
</dbReference>
<accession>A0ACC1TUD8</accession>
<comment type="caution">
    <text evidence="1">The sequence shown here is derived from an EMBL/GenBank/DDBJ whole genome shotgun (WGS) entry which is preliminary data.</text>
</comment>
<proteinExistence type="predicted"/>
<dbReference type="EMBL" id="MU795241">
    <property type="protein sequence ID" value="KAJ3808188.1"/>
    <property type="molecule type" value="Genomic_DNA"/>
</dbReference>
<reference evidence="1" key="1">
    <citation type="submission" date="2022-09" db="EMBL/GenBank/DDBJ databases">
        <title>A Global Phylogenomic Analysis of the Shiitake Genus Lentinula.</title>
        <authorList>
            <consortium name="DOE Joint Genome Institute"/>
            <person name="Sierra-Patev S."/>
            <person name="Min B."/>
            <person name="Naranjo-Ortiz M."/>
            <person name="Looney B."/>
            <person name="Konkel Z."/>
            <person name="Slot J.C."/>
            <person name="Sakamoto Y."/>
            <person name="Steenwyk J.L."/>
            <person name="Rokas A."/>
            <person name="Carro J."/>
            <person name="Camarero S."/>
            <person name="Ferreira P."/>
            <person name="Molpeceres G."/>
            <person name="Ruiz-Duenas F.J."/>
            <person name="Serrano A."/>
            <person name="Henrissat B."/>
            <person name="Drula E."/>
            <person name="Hughes K.W."/>
            <person name="Mata J.L."/>
            <person name="Ishikawa N.K."/>
            <person name="Vargas-Isla R."/>
            <person name="Ushijima S."/>
            <person name="Smith C.A."/>
            <person name="Ahrendt S."/>
            <person name="Andreopoulos W."/>
            <person name="He G."/>
            <person name="Labutti K."/>
            <person name="Lipzen A."/>
            <person name="Ng V."/>
            <person name="Riley R."/>
            <person name="Sandor L."/>
            <person name="Barry K."/>
            <person name="Martinez A.T."/>
            <person name="Xiao Y."/>
            <person name="Gibbons J.G."/>
            <person name="Terashima K."/>
            <person name="Grigoriev I.V."/>
            <person name="Hibbett D.S."/>
        </authorList>
    </citation>
    <scope>NUCLEOTIDE SEQUENCE</scope>
    <source>
        <strain evidence="1">TMI1499</strain>
    </source>
</reference>
<evidence type="ECO:0000313" key="2">
    <source>
        <dbReference type="Proteomes" id="UP001163835"/>
    </source>
</evidence>
<evidence type="ECO:0000313" key="1">
    <source>
        <dbReference type="EMBL" id="KAJ3808188.1"/>
    </source>
</evidence>
<gene>
    <name evidence="1" type="ORF">F5876DRAFT_46545</name>
</gene>